<reference evidence="3" key="1">
    <citation type="submission" date="2022-05" db="EMBL/GenBank/DDBJ databases">
        <title>The Musa troglodytarum L. genome provides insights into the mechanism of non-climacteric behaviour and enrichment of carotenoids.</title>
        <authorList>
            <person name="Wang J."/>
        </authorList>
    </citation>
    <scope>NUCLEOTIDE SEQUENCE</scope>
    <source>
        <tissue evidence="3">Leaf</tissue>
    </source>
</reference>
<evidence type="ECO:0000313" key="4">
    <source>
        <dbReference type="Proteomes" id="UP001055439"/>
    </source>
</evidence>
<sequence length="522" mass="59707">MAAVVVGVLMAPPRKKWTEEEERSLLDKYAEMAADGSLSRLRTRERRFRPIAAHVNARHHAADPAAYPFLWSWKDAATKVHNMRHQYLLVKRKLLLFNRTSSFSCAPDAAIDDWAEQGISHWPNFLRYRSIFGDASLPPADPAPVPGVPFDDDGELGLGLAFDCCTEDASEGADREIEGNEGFDFDDVNPVSAAVPQQLLPPPVVEMGTTKRRKNKRTEQRRAPAAWWGWEARMEEREAERESLRRERKRAAEQVEEERERGRRQAKQQWREEELEWEERMEGKRAEWRKRMEGMLKEHQVEMEQVQAQILHEQQTVVGQLLGALSQWVASPVFGGLSDGGSAAGMGNHHHDHHQHHHQPMPYLSQMMQGLHHHVNGIVSAENRIDGDAHEDHFIAFAGGRSIMLSDQNWIFVNDFMLDWSYLSYSLYEHMNEDPSWMEMIHVSVLRSAEHCQAGVGNKQYRRMKKGCTISMSFCFVSKSTNEAAIALEYLDELVVSDSKRHPTACQPRPSDEDEMLSAIVL</sequence>
<feature type="coiled-coil region" evidence="1">
    <location>
        <begin position="234"/>
        <end position="316"/>
    </location>
</feature>
<accession>A0A9E7L2X0</accession>
<evidence type="ECO:0000256" key="2">
    <source>
        <dbReference type="SAM" id="MobiDB-lite"/>
    </source>
</evidence>
<dbReference type="PANTHER" id="PTHR37076">
    <property type="entry name" value="HISTONE-LYSINE N-METHYLTRANSFERASE, H3 LYSINE-79 SPECIFIC-LIKE-RELATED"/>
    <property type="match status" value="1"/>
</dbReference>
<evidence type="ECO:0000313" key="3">
    <source>
        <dbReference type="EMBL" id="URE42022.1"/>
    </source>
</evidence>
<feature type="compositionally biased region" description="Basic residues" evidence="2">
    <location>
        <begin position="348"/>
        <end position="359"/>
    </location>
</feature>
<name>A0A9E7L2X0_9LILI</name>
<keyword evidence="4" id="KW-1185">Reference proteome</keyword>
<dbReference type="PANTHER" id="PTHR37076:SF4">
    <property type="entry name" value="HISTONE-LYSINE N-METHYLTRANSFERASE, H3 LYSINE-79 SPECIFIC-LIKE"/>
    <property type="match status" value="1"/>
</dbReference>
<organism evidence="3 4">
    <name type="scientific">Musa troglodytarum</name>
    <name type="common">fe'i banana</name>
    <dbReference type="NCBI Taxonomy" id="320322"/>
    <lineage>
        <taxon>Eukaryota</taxon>
        <taxon>Viridiplantae</taxon>
        <taxon>Streptophyta</taxon>
        <taxon>Embryophyta</taxon>
        <taxon>Tracheophyta</taxon>
        <taxon>Spermatophyta</taxon>
        <taxon>Magnoliopsida</taxon>
        <taxon>Liliopsida</taxon>
        <taxon>Zingiberales</taxon>
        <taxon>Musaceae</taxon>
        <taxon>Musa</taxon>
    </lineage>
</organism>
<dbReference type="OrthoDB" id="1725125at2759"/>
<proteinExistence type="predicted"/>
<feature type="region of interest" description="Disordered" evidence="2">
    <location>
        <begin position="340"/>
        <end position="359"/>
    </location>
</feature>
<dbReference type="Proteomes" id="UP001055439">
    <property type="component" value="Chromosome 8"/>
</dbReference>
<evidence type="ECO:0000256" key="1">
    <source>
        <dbReference type="SAM" id="Coils"/>
    </source>
</evidence>
<dbReference type="EMBL" id="CP097510">
    <property type="protein sequence ID" value="URE42022.1"/>
    <property type="molecule type" value="Genomic_DNA"/>
</dbReference>
<protein>
    <submittedName>
        <fullName evidence="3">Uncharacterized protein</fullName>
    </submittedName>
</protein>
<gene>
    <name evidence="3" type="ORF">MUK42_06870</name>
</gene>
<dbReference type="AlphaFoldDB" id="A0A9E7L2X0"/>
<keyword evidence="1" id="KW-0175">Coiled coil</keyword>